<comment type="subcellular location">
    <subcellularLocation>
        <location evidence="2">Membrane</location>
    </subcellularLocation>
</comment>
<dbReference type="FunFam" id="3.40.50.300:FF:000001">
    <property type="entry name" value="ATP-dependent zinc metalloprotease FtsH"/>
    <property type="match status" value="1"/>
</dbReference>
<evidence type="ECO:0000256" key="5">
    <source>
        <dbReference type="ARBA" id="ARBA00022670"/>
    </source>
</evidence>
<proteinExistence type="inferred from homology"/>
<dbReference type="CDD" id="cd19501">
    <property type="entry name" value="RecA-like_FtsH"/>
    <property type="match status" value="1"/>
</dbReference>
<dbReference type="InterPro" id="IPR041569">
    <property type="entry name" value="AAA_lid_3"/>
</dbReference>
<dbReference type="Gene3D" id="1.20.58.760">
    <property type="entry name" value="Peptidase M41"/>
    <property type="match status" value="1"/>
</dbReference>
<dbReference type="PROSITE" id="PS00674">
    <property type="entry name" value="AAA"/>
    <property type="match status" value="1"/>
</dbReference>
<dbReference type="InterPro" id="IPR037219">
    <property type="entry name" value="Peptidase_M41-like"/>
</dbReference>
<keyword evidence="5" id="KW-0645">Protease</keyword>
<reference evidence="17 18" key="1">
    <citation type="submission" date="2024-10" db="EMBL/GenBank/DDBJ databases">
        <title>Updated reference genomes for cyclostephanoid diatoms.</title>
        <authorList>
            <person name="Roberts W.R."/>
            <person name="Alverson A.J."/>
        </authorList>
    </citation>
    <scope>NUCLEOTIDE SEQUENCE [LARGE SCALE GENOMIC DNA]</scope>
    <source>
        <strain evidence="17 18">AJA276-08</strain>
    </source>
</reference>
<dbReference type="SUPFAM" id="SSF52540">
    <property type="entry name" value="P-loop containing nucleoside triphosphate hydrolases"/>
    <property type="match status" value="1"/>
</dbReference>
<organism evidence="17 18">
    <name type="scientific">Stephanodiscus triporus</name>
    <dbReference type="NCBI Taxonomy" id="2934178"/>
    <lineage>
        <taxon>Eukaryota</taxon>
        <taxon>Sar</taxon>
        <taxon>Stramenopiles</taxon>
        <taxon>Ochrophyta</taxon>
        <taxon>Bacillariophyta</taxon>
        <taxon>Coscinodiscophyceae</taxon>
        <taxon>Thalassiosirophycidae</taxon>
        <taxon>Stephanodiscales</taxon>
        <taxon>Stephanodiscaceae</taxon>
        <taxon>Stephanodiscus</taxon>
    </lineage>
</organism>
<gene>
    <name evidence="17" type="ORF">ACHAW5_009615</name>
</gene>
<evidence type="ECO:0000256" key="2">
    <source>
        <dbReference type="ARBA" id="ARBA00004370"/>
    </source>
</evidence>
<dbReference type="GO" id="GO:0016020">
    <property type="term" value="C:membrane"/>
    <property type="evidence" value="ECO:0007669"/>
    <property type="project" value="UniProtKB-SubCell"/>
</dbReference>
<evidence type="ECO:0000256" key="6">
    <source>
        <dbReference type="ARBA" id="ARBA00022692"/>
    </source>
</evidence>
<evidence type="ECO:0000256" key="7">
    <source>
        <dbReference type="ARBA" id="ARBA00022723"/>
    </source>
</evidence>
<feature type="region of interest" description="Disordered" evidence="15">
    <location>
        <begin position="68"/>
        <end position="116"/>
    </location>
</feature>
<keyword evidence="8" id="KW-0547">Nucleotide-binding</keyword>
<evidence type="ECO:0000256" key="8">
    <source>
        <dbReference type="ARBA" id="ARBA00022741"/>
    </source>
</evidence>
<dbReference type="GO" id="GO:0005524">
    <property type="term" value="F:ATP binding"/>
    <property type="evidence" value="ECO:0007669"/>
    <property type="project" value="UniProtKB-KW"/>
</dbReference>
<dbReference type="Gene3D" id="3.30.720.210">
    <property type="match status" value="1"/>
</dbReference>
<dbReference type="Gene3D" id="3.40.50.300">
    <property type="entry name" value="P-loop containing nucleotide triphosphate hydrolases"/>
    <property type="match status" value="1"/>
</dbReference>
<comment type="similarity">
    <text evidence="4">In the N-terminal section; belongs to the AAA ATPase family.</text>
</comment>
<dbReference type="GO" id="GO:0008237">
    <property type="term" value="F:metallopeptidase activity"/>
    <property type="evidence" value="ECO:0007669"/>
    <property type="project" value="UniProtKB-KW"/>
</dbReference>
<evidence type="ECO:0000256" key="14">
    <source>
        <dbReference type="ARBA" id="ARBA00023136"/>
    </source>
</evidence>
<dbReference type="FunFam" id="1.20.58.760:FF:000001">
    <property type="entry name" value="ATP-dependent zinc metalloprotease FtsH"/>
    <property type="match status" value="1"/>
</dbReference>
<evidence type="ECO:0000256" key="4">
    <source>
        <dbReference type="ARBA" id="ARBA00010550"/>
    </source>
</evidence>
<evidence type="ECO:0000256" key="3">
    <source>
        <dbReference type="ARBA" id="ARBA00010044"/>
    </source>
</evidence>
<accession>A0ABD3NQG1</accession>
<keyword evidence="9" id="KW-0378">Hydrolase</keyword>
<evidence type="ECO:0000256" key="9">
    <source>
        <dbReference type="ARBA" id="ARBA00022801"/>
    </source>
</evidence>
<dbReference type="InterPro" id="IPR003959">
    <property type="entry name" value="ATPase_AAA_core"/>
</dbReference>
<dbReference type="GO" id="GO:0046872">
    <property type="term" value="F:metal ion binding"/>
    <property type="evidence" value="ECO:0007669"/>
    <property type="project" value="UniProtKB-KW"/>
</dbReference>
<evidence type="ECO:0000256" key="1">
    <source>
        <dbReference type="ARBA" id="ARBA00001947"/>
    </source>
</evidence>
<dbReference type="AlphaFoldDB" id="A0ABD3NQG1"/>
<evidence type="ECO:0000259" key="16">
    <source>
        <dbReference type="SMART" id="SM00382"/>
    </source>
</evidence>
<feature type="domain" description="AAA+ ATPase" evidence="16">
    <location>
        <begin position="317"/>
        <end position="456"/>
    </location>
</feature>
<dbReference type="InterPro" id="IPR003593">
    <property type="entry name" value="AAA+_ATPase"/>
</dbReference>
<feature type="compositionally biased region" description="Basic residues" evidence="15">
    <location>
        <begin position="101"/>
        <end position="111"/>
    </location>
</feature>
<dbReference type="InterPro" id="IPR000642">
    <property type="entry name" value="Peptidase_M41"/>
</dbReference>
<comment type="similarity">
    <text evidence="3">In the C-terminal section; belongs to the peptidase M41 family.</text>
</comment>
<evidence type="ECO:0000256" key="12">
    <source>
        <dbReference type="ARBA" id="ARBA00022989"/>
    </source>
</evidence>
<evidence type="ECO:0000256" key="10">
    <source>
        <dbReference type="ARBA" id="ARBA00022833"/>
    </source>
</evidence>
<dbReference type="Pfam" id="PF17862">
    <property type="entry name" value="AAA_lid_3"/>
    <property type="match status" value="1"/>
</dbReference>
<dbReference type="GO" id="GO:0006508">
    <property type="term" value="P:proteolysis"/>
    <property type="evidence" value="ECO:0007669"/>
    <property type="project" value="UniProtKB-KW"/>
</dbReference>
<dbReference type="Pfam" id="PF00004">
    <property type="entry name" value="AAA"/>
    <property type="match status" value="1"/>
</dbReference>
<dbReference type="HAMAP" id="MF_01458">
    <property type="entry name" value="FtsH"/>
    <property type="match status" value="1"/>
</dbReference>
<dbReference type="InterPro" id="IPR027417">
    <property type="entry name" value="P-loop_NTPase"/>
</dbReference>
<keyword evidence="14" id="KW-0472">Membrane</keyword>
<dbReference type="NCBIfam" id="TIGR01241">
    <property type="entry name" value="FtsH_fam"/>
    <property type="match status" value="1"/>
</dbReference>
<keyword evidence="6" id="KW-0812">Transmembrane</keyword>
<evidence type="ECO:0000256" key="13">
    <source>
        <dbReference type="ARBA" id="ARBA00023049"/>
    </source>
</evidence>
<evidence type="ECO:0000313" key="17">
    <source>
        <dbReference type="EMBL" id="KAL3778213.1"/>
    </source>
</evidence>
<protein>
    <recommendedName>
        <fullName evidence="16">AAA+ ATPase domain-containing protein</fullName>
    </recommendedName>
</protein>
<dbReference type="InterPro" id="IPR005936">
    <property type="entry name" value="FtsH"/>
</dbReference>
<evidence type="ECO:0000256" key="15">
    <source>
        <dbReference type="SAM" id="MobiDB-lite"/>
    </source>
</evidence>
<dbReference type="SMART" id="SM00382">
    <property type="entry name" value="AAA"/>
    <property type="match status" value="1"/>
</dbReference>
<name>A0ABD3NQG1_9STRA</name>
<keyword evidence="18" id="KW-1185">Reference proteome</keyword>
<dbReference type="PANTHER" id="PTHR23076">
    <property type="entry name" value="METALLOPROTEASE M41 FTSH"/>
    <property type="match status" value="1"/>
</dbReference>
<comment type="caution">
    <text evidence="17">The sequence shown here is derived from an EMBL/GenBank/DDBJ whole genome shotgun (WGS) entry which is preliminary data.</text>
</comment>
<dbReference type="PANTHER" id="PTHR23076:SF113">
    <property type="entry name" value="ATP-DEPENDENT ZINC METALLOPROTEASE FTSH 1, CHLOROPLASTIC-RELATED"/>
    <property type="match status" value="1"/>
</dbReference>
<sequence length="766" mass="84461">MIKRKVFEGVVERKAMRRITYAVALSASAILRVAQPRPTPILHASAWASLDMSISAIGVLRHSHRRRSFSRIASKTDDNKAAGLRATPQPVHPPPPPPQYHHQHRQHRQHRRQDETSIRSAIRTLRAGTGGYVEDVRYSRFLELVGKRQIERVTFNSEGTQLLGLLRPPGRRGRFLSLFGRNRHRTPPPPQRLVRIPNLPNDPALLDTLTDYNVDISVSSSSGLSTGPRAAVSSVLRKLLGTLSFFAWLFFLFRRSSGYPSSSPLSMARMKPSFNFFPNTNVTFDDVAGCDGAKLELSEVVDFLKQPQSYTNNGCVIPRGVLLHGPPGTGKTLLAKAVAGEAGVPFVSISGSEFVELYVGVGASRVRELFFQAKKNSPCIVFLDEIDAVGRQRGAGYAGGNDEREQTINQILVEMDGFDGNVGVITLAATNRLDVLDEALLRPGRFDRKVAVELPDVRGRTRILSVHARGKPLEPDVDLEAISRRTPGFSGAELENLMNEAALATARRGKSTIGWEEVDGALDRLMVGMEKRGGTSMLSRRQVEIVSYHEAGHAICGALIPDYDQVQKISIIPRSNGAGGLTFFSPEESRLESGMYSKQYLESQLVVALGGRVAEEIIFGEDLVTTGASNDLHHVAGIAKQMVKEFGMSNLVGRVALSSPVEGGPFMGRQLGLRQRNPWGSRMMGLVDSEVERLVNNAYLTAKLVLTENIELLHHLAYTLAENEVVTAEEFQMMVLLFDAKVCEYKIMGDDQNREHLPFKSFPKNV</sequence>
<keyword evidence="13" id="KW-0482">Metalloprotease</keyword>
<dbReference type="FunFam" id="1.10.8.60:FF:000001">
    <property type="entry name" value="ATP-dependent zinc metalloprotease FtsH"/>
    <property type="match status" value="1"/>
</dbReference>
<dbReference type="Pfam" id="PF01434">
    <property type="entry name" value="Peptidase_M41"/>
    <property type="match status" value="1"/>
</dbReference>
<dbReference type="SUPFAM" id="SSF140990">
    <property type="entry name" value="FtsH protease domain-like"/>
    <property type="match status" value="1"/>
</dbReference>
<dbReference type="Proteomes" id="UP001530315">
    <property type="component" value="Unassembled WGS sequence"/>
</dbReference>
<keyword evidence="11" id="KW-0067">ATP-binding</keyword>
<keyword evidence="7" id="KW-0479">Metal-binding</keyword>
<dbReference type="EMBL" id="JALLAZ020001232">
    <property type="protein sequence ID" value="KAL3778213.1"/>
    <property type="molecule type" value="Genomic_DNA"/>
</dbReference>
<comment type="cofactor">
    <cofactor evidence="1">
        <name>Zn(2+)</name>
        <dbReference type="ChEBI" id="CHEBI:29105"/>
    </cofactor>
</comment>
<evidence type="ECO:0000313" key="18">
    <source>
        <dbReference type="Proteomes" id="UP001530315"/>
    </source>
</evidence>
<dbReference type="Gene3D" id="1.10.8.60">
    <property type="match status" value="1"/>
</dbReference>
<feature type="compositionally biased region" description="Pro residues" evidence="15">
    <location>
        <begin position="90"/>
        <end position="99"/>
    </location>
</feature>
<keyword evidence="12" id="KW-1133">Transmembrane helix</keyword>
<keyword evidence="10" id="KW-0862">Zinc</keyword>
<dbReference type="GO" id="GO:0010304">
    <property type="term" value="P:PSII associated light-harvesting complex II catabolic process"/>
    <property type="evidence" value="ECO:0007669"/>
    <property type="project" value="UniProtKB-ARBA"/>
</dbReference>
<dbReference type="InterPro" id="IPR003960">
    <property type="entry name" value="ATPase_AAA_CS"/>
</dbReference>
<evidence type="ECO:0000256" key="11">
    <source>
        <dbReference type="ARBA" id="ARBA00022840"/>
    </source>
</evidence>